<dbReference type="AlphaFoldDB" id="A0AAV1ZH54"/>
<sequence>MLWPTTASWCGDRERRDRSALTRDALLLQRPLTPSVMALRIRASITFLVVLSWCRHVFATCPECAVSDQQQAKRIKLEAIKQQILSKLHLQDRPNITSPLAREVALEALRRTQGGIPEEEGTEPEEDEAGGRDDYYARPSEIIAFAEPGE</sequence>
<comment type="caution">
    <text evidence="2">The sequence shown here is derived from an EMBL/GenBank/DDBJ whole genome shotgun (WGS) entry which is preliminary data.</text>
</comment>
<dbReference type="Gene3D" id="2.60.120.970">
    <property type="match status" value="1"/>
</dbReference>
<feature type="region of interest" description="Disordered" evidence="1">
    <location>
        <begin position="111"/>
        <end position="138"/>
    </location>
</feature>
<evidence type="ECO:0000313" key="2">
    <source>
        <dbReference type="EMBL" id="CAL1270394.1"/>
    </source>
</evidence>
<proteinExistence type="predicted"/>
<accession>A0AAV1ZH54</accession>
<name>A0AAV1ZH54_9ARAC</name>
<protein>
    <recommendedName>
        <fullName evidence="4">Inhibin beta B chain</fullName>
    </recommendedName>
</protein>
<evidence type="ECO:0000256" key="1">
    <source>
        <dbReference type="SAM" id="MobiDB-lite"/>
    </source>
</evidence>
<evidence type="ECO:0000313" key="3">
    <source>
        <dbReference type="Proteomes" id="UP001497382"/>
    </source>
</evidence>
<evidence type="ECO:0008006" key="4">
    <source>
        <dbReference type="Google" id="ProtNLM"/>
    </source>
</evidence>
<feature type="compositionally biased region" description="Acidic residues" evidence="1">
    <location>
        <begin position="117"/>
        <end position="128"/>
    </location>
</feature>
<reference evidence="2 3" key="1">
    <citation type="submission" date="2024-04" db="EMBL/GenBank/DDBJ databases">
        <authorList>
            <person name="Rising A."/>
            <person name="Reimegard J."/>
            <person name="Sonavane S."/>
            <person name="Akerstrom W."/>
            <person name="Nylinder S."/>
            <person name="Hedman E."/>
            <person name="Kallberg Y."/>
        </authorList>
    </citation>
    <scope>NUCLEOTIDE SEQUENCE [LARGE SCALE GENOMIC DNA]</scope>
</reference>
<keyword evidence="3" id="KW-1185">Reference proteome</keyword>
<gene>
    <name evidence="2" type="ORF">LARSCL_LOCUS5266</name>
</gene>
<dbReference type="EMBL" id="CAXIEN010000048">
    <property type="protein sequence ID" value="CAL1270394.1"/>
    <property type="molecule type" value="Genomic_DNA"/>
</dbReference>
<dbReference type="Proteomes" id="UP001497382">
    <property type="component" value="Unassembled WGS sequence"/>
</dbReference>
<organism evidence="2 3">
    <name type="scientific">Larinioides sclopetarius</name>
    <dbReference type="NCBI Taxonomy" id="280406"/>
    <lineage>
        <taxon>Eukaryota</taxon>
        <taxon>Metazoa</taxon>
        <taxon>Ecdysozoa</taxon>
        <taxon>Arthropoda</taxon>
        <taxon>Chelicerata</taxon>
        <taxon>Arachnida</taxon>
        <taxon>Araneae</taxon>
        <taxon>Araneomorphae</taxon>
        <taxon>Entelegynae</taxon>
        <taxon>Araneoidea</taxon>
        <taxon>Araneidae</taxon>
        <taxon>Larinioides</taxon>
    </lineage>
</organism>